<dbReference type="EMBL" id="ML143386">
    <property type="protein sequence ID" value="TBU35475.1"/>
    <property type="molecule type" value="Genomic_DNA"/>
</dbReference>
<feature type="compositionally biased region" description="Low complexity" evidence="1">
    <location>
        <begin position="150"/>
        <end position="184"/>
    </location>
</feature>
<keyword evidence="2" id="KW-0732">Signal</keyword>
<feature type="compositionally biased region" description="Basic residues" evidence="1">
    <location>
        <begin position="356"/>
        <end position="365"/>
    </location>
</feature>
<proteinExistence type="predicted"/>
<feature type="compositionally biased region" description="Polar residues" evidence="1">
    <location>
        <begin position="135"/>
        <end position="149"/>
    </location>
</feature>
<evidence type="ECO:0008006" key="4">
    <source>
        <dbReference type="Google" id="ProtNLM"/>
    </source>
</evidence>
<feature type="compositionally biased region" description="Low complexity" evidence="1">
    <location>
        <begin position="194"/>
        <end position="312"/>
    </location>
</feature>
<evidence type="ECO:0000256" key="2">
    <source>
        <dbReference type="SAM" id="SignalP"/>
    </source>
</evidence>
<evidence type="ECO:0000256" key="1">
    <source>
        <dbReference type="SAM" id="MobiDB-lite"/>
    </source>
</evidence>
<dbReference type="AlphaFoldDB" id="A0A4Q9N5G1"/>
<evidence type="ECO:0000313" key="3">
    <source>
        <dbReference type="EMBL" id="TBU35475.1"/>
    </source>
</evidence>
<feature type="signal peptide" evidence="2">
    <location>
        <begin position="1"/>
        <end position="23"/>
    </location>
</feature>
<name>A0A4Q9N5G1_9APHY</name>
<organism evidence="3">
    <name type="scientific">Dichomitus squalens</name>
    <dbReference type="NCBI Taxonomy" id="114155"/>
    <lineage>
        <taxon>Eukaryota</taxon>
        <taxon>Fungi</taxon>
        <taxon>Dikarya</taxon>
        <taxon>Basidiomycota</taxon>
        <taxon>Agaricomycotina</taxon>
        <taxon>Agaricomycetes</taxon>
        <taxon>Polyporales</taxon>
        <taxon>Polyporaceae</taxon>
        <taxon>Dichomitus</taxon>
    </lineage>
</organism>
<protein>
    <recommendedName>
        <fullName evidence="4">Ser-Thr-rich glycosyl-phosphatidyl-inositol-anchored membrane family-domain-containing protein</fullName>
    </recommendedName>
</protein>
<dbReference type="PROSITE" id="PS51257">
    <property type="entry name" value="PROKAR_LIPOPROTEIN"/>
    <property type="match status" value="1"/>
</dbReference>
<accession>A0A4Q9N5G1</accession>
<reference evidence="3" key="1">
    <citation type="submission" date="2019-01" db="EMBL/GenBank/DDBJ databases">
        <title>Draft genome sequences of three monokaryotic isolates of the white-rot basidiomycete fungus Dichomitus squalens.</title>
        <authorList>
            <consortium name="DOE Joint Genome Institute"/>
            <person name="Lopez S.C."/>
            <person name="Andreopoulos B."/>
            <person name="Pangilinan J."/>
            <person name="Lipzen A."/>
            <person name="Riley R."/>
            <person name="Ahrendt S."/>
            <person name="Ng V."/>
            <person name="Barry K."/>
            <person name="Daum C."/>
            <person name="Grigoriev I.V."/>
            <person name="Hilden K.S."/>
            <person name="Makela M.R."/>
            <person name="de Vries R.P."/>
        </authorList>
    </citation>
    <scope>NUCLEOTIDE SEQUENCE [LARGE SCALE GENOMIC DNA]</scope>
    <source>
        <strain evidence="3">OM18370.1</strain>
    </source>
</reference>
<feature type="compositionally biased region" description="Polar residues" evidence="1">
    <location>
        <begin position="110"/>
        <end position="128"/>
    </location>
</feature>
<feature type="compositionally biased region" description="Polar residues" evidence="1">
    <location>
        <begin position="315"/>
        <end position="354"/>
    </location>
</feature>
<gene>
    <name evidence="3" type="ORF">BD311DRAFT_679721</name>
</gene>
<dbReference type="OrthoDB" id="2317741at2759"/>
<sequence>MYTVKTLARLLSLLVVAVHHAAASCTPPILYPNASSIWYKDYLHNVTWDITKLPADTGIPIIRLYKNGQDTAEILATNFDLTVGRVEVTVPWVMNGTDYQIRMFFNGSSPVEGTANDTTGPVTTSSSGDMDCGMPSSSVTATGSMAPENSASTATSGSSAASVSSITSSVSSTSLATSSASTSTMPEVRRRMQSDAVDSTMTSTSTDSTTDTAAAPATTSTSSSTLTSTPVTDSSASATAADTDTDCDGTSMGVVDTTASTSTDGPTSSTTTVDTTSSATTNTTTTTGTATSSSTGAAPSASDNSTSSSDDSVTCFESSTFTILERPNIQNATGSNSSSMNSTLTDGASSTPQQGMRKRSRVSKE</sequence>
<feature type="chain" id="PRO_5020475195" description="Ser-Thr-rich glycosyl-phosphatidyl-inositol-anchored membrane family-domain-containing protein" evidence="2">
    <location>
        <begin position="24"/>
        <end position="365"/>
    </location>
</feature>
<feature type="region of interest" description="Disordered" evidence="1">
    <location>
        <begin position="110"/>
        <end position="365"/>
    </location>
</feature>
<dbReference type="Proteomes" id="UP000292957">
    <property type="component" value="Unassembled WGS sequence"/>
</dbReference>